<dbReference type="InterPro" id="IPR007227">
    <property type="entry name" value="Cell_shape_determining_MreD"/>
</dbReference>
<evidence type="ECO:0000313" key="10">
    <source>
        <dbReference type="Proteomes" id="UP000231550"/>
    </source>
</evidence>
<evidence type="ECO:0000256" key="8">
    <source>
        <dbReference type="SAM" id="Phobius"/>
    </source>
</evidence>
<keyword evidence="5" id="KW-0133">Cell shape</keyword>
<evidence type="ECO:0000256" key="4">
    <source>
        <dbReference type="ARBA" id="ARBA00022692"/>
    </source>
</evidence>
<feature type="transmembrane region" description="Helical" evidence="8">
    <location>
        <begin position="34"/>
        <end position="59"/>
    </location>
</feature>
<dbReference type="GO" id="GO:0008360">
    <property type="term" value="P:regulation of cell shape"/>
    <property type="evidence" value="ECO:0007669"/>
    <property type="project" value="UniProtKB-KW"/>
</dbReference>
<sequence>MKINFFSIFSVLVLAILCQTTVFSHLEIYGVVPNLILVVVVLASLSVDWQTALPLALLGGISLDLFSTNQFGFFALILIIISFLFSFLKSYLFTQANILVSLIAVLMGTSLYYLLALLLADFFLLLDLPISVILSLENVFIWLPLELAYNLAGTIFIFFCFFRNKPSFSGVKSNNRWI</sequence>
<organism evidence="9 10">
    <name type="scientific">Candidatus Portnoybacteria bacterium CG11_big_fil_rev_8_21_14_0_20_44_10</name>
    <dbReference type="NCBI Taxonomy" id="1974818"/>
    <lineage>
        <taxon>Bacteria</taxon>
        <taxon>Candidatus Portnoyibacteriota</taxon>
    </lineage>
</organism>
<feature type="transmembrane region" description="Helical" evidence="8">
    <location>
        <begin position="147"/>
        <end position="164"/>
    </location>
</feature>
<keyword evidence="6 8" id="KW-1133">Transmembrane helix</keyword>
<evidence type="ECO:0000256" key="7">
    <source>
        <dbReference type="ARBA" id="ARBA00023136"/>
    </source>
</evidence>
<evidence type="ECO:0000256" key="2">
    <source>
        <dbReference type="ARBA" id="ARBA00007776"/>
    </source>
</evidence>
<evidence type="ECO:0000256" key="3">
    <source>
        <dbReference type="ARBA" id="ARBA00022475"/>
    </source>
</evidence>
<dbReference type="EMBL" id="PCVN01000090">
    <property type="protein sequence ID" value="PIQ74176.1"/>
    <property type="molecule type" value="Genomic_DNA"/>
</dbReference>
<dbReference type="Proteomes" id="UP000231550">
    <property type="component" value="Unassembled WGS sequence"/>
</dbReference>
<reference evidence="9 10" key="1">
    <citation type="submission" date="2017-09" db="EMBL/GenBank/DDBJ databases">
        <title>Depth-based differentiation of microbial function through sediment-hosted aquifers and enrichment of novel symbionts in the deep terrestrial subsurface.</title>
        <authorList>
            <person name="Probst A.J."/>
            <person name="Ladd B."/>
            <person name="Jarett J.K."/>
            <person name="Geller-Mcgrath D.E."/>
            <person name="Sieber C.M."/>
            <person name="Emerson J.B."/>
            <person name="Anantharaman K."/>
            <person name="Thomas B.C."/>
            <person name="Malmstrom R."/>
            <person name="Stieglmeier M."/>
            <person name="Klingl A."/>
            <person name="Woyke T."/>
            <person name="Ryan C.M."/>
            <person name="Banfield J.F."/>
        </authorList>
    </citation>
    <scope>NUCLEOTIDE SEQUENCE [LARGE SCALE GENOMIC DNA]</scope>
    <source>
        <strain evidence="9">CG11_big_fil_rev_8_21_14_0_20_44_10</strain>
    </source>
</reference>
<comment type="subcellular location">
    <subcellularLocation>
        <location evidence="1">Cell membrane</location>
        <topology evidence="1">Multi-pass membrane protein</topology>
    </subcellularLocation>
</comment>
<dbReference type="AlphaFoldDB" id="A0A2H0KPV9"/>
<evidence type="ECO:0000256" key="1">
    <source>
        <dbReference type="ARBA" id="ARBA00004651"/>
    </source>
</evidence>
<keyword evidence="4 8" id="KW-0812">Transmembrane</keyword>
<accession>A0A2H0KPV9</accession>
<gene>
    <name evidence="9" type="ORF">COV85_03490</name>
</gene>
<name>A0A2H0KPV9_9BACT</name>
<dbReference type="GO" id="GO:0005886">
    <property type="term" value="C:plasma membrane"/>
    <property type="evidence" value="ECO:0007669"/>
    <property type="project" value="UniProtKB-SubCell"/>
</dbReference>
<keyword evidence="3" id="KW-1003">Cell membrane</keyword>
<evidence type="ECO:0000256" key="6">
    <source>
        <dbReference type="ARBA" id="ARBA00022989"/>
    </source>
</evidence>
<keyword evidence="7 8" id="KW-0472">Membrane</keyword>
<dbReference type="Pfam" id="PF04093">
    <property type="entry name" value="MreD"/>
    <property type="match status" value="1"/>
</dbReference>
<comment type="similarity">
    <text evidence="2">Belongs to the MreD family.</text>
</comment>
<feature type="transmembrane region" description="Helical" evidence="8">
    <location>
        <begin position="98"/>
        <end position="115"/>
    </location>
</feature>
<feature type="transmembrane region" description="Helical" evidence="8">
    <location>
        <begin position="71"/>
        <end position="92"/>
    </location>
</feature>
<proteinExistence type="inferred from homology"/>
<evidence type="ECO:0000256" key="5">
    <source>
        <dbReference type="ARBA" id="ARBA00022960"/>
    </source>
</evidence>
<evidence type="ECO:0000313" key="9">
    <source>
        <dbReference type="EMBL" id="PIQ74176.1"/>
    </source>
</evidence>
<comment type="caution">
    <text evidence="9">The sequence shown here is derived from an EMBL/GenBank/DDBJ whole genome shotgun (WGS) entry which is preliminary data.</text>
</comment>
<protein>
    <submittedName>
        <fullName evidence="9">Uncharacterized protein</fullName>
    </submittedName>
</protein>